<dbReference type="InterPro" id="IPR029787">
    <property type="entry name" value="Nucleotide_cyclase"/>
</dbReference>
<dbReference type="PANTHER" id="PTHR45138">
    <property type="entry name" value="REGULATORY COMPONENTS OF SENSORY TRANSDUCTION SYSTEM"/>
    <property type="match status" value="1"/>
</dbReference>
<dbReference type="KEGG" id="sbal:HUE88_01545"/>
<name>A0A7S7RMM4_9BACT</name>
<dbReference type="GO" id="GO:0000160">
    <property type="term" value="P:phosphorelay signal transduction system"/>
    <property type="evidence" value="ECO:0007669"/>
    <property type="project" value="InterPro"/>
</dbReference>
<feature type="modified residue" description="4-aspartylphosphate" evidence="3">
    <location>
        <position position="53"/>
    </location>
</feature>
<dbReference type="Pfam" id="PF00990">
    <property type="entry name" value="GGDEF"/>
    <property type="match status" value="1"/>
</dbReference>
<evidence type="ECO:0000313" key="6">
    <source>
        <dbReference type="EMBL" id="QOY52407.1"/>
    </source>
</evidence>
<reference evidence="6 7" key="1">
    <citation type="submission" date="2020-05" db="EMBL/GenBank/DDBJ databases">
        <title>Sulfurimonas marisnigri, sp. nov., and Sulfurimonas baltica, sp. nov., manganese oxide reducing chemolithoautotrophs of the class Epsilonproteobacteria isolated from the pelagic redoxclines of the Black and Baltic Seas and emended description of the genus Sulfurimonas.</title>
        <authorList>
            <person name="Henkel J.V."/>
            <person name="Laudan C."/>
            <person name="Werner J."/>
            <person name="Neu T."/>
            <person name="Plewe S."/>
            <person name="Sproer C."/>
            <person name="Bunk B."/>
            <person name="Schulz-Vogt H.N."/>
        </authorList>
    </citation>
    <scope>NUCLEOTIDE SEQUENCE [LARGE SCALE GENOMIC DNA]</scope>
    <source>
        <strain evidence="6 7">GD2</strain>
    </source>
</reference>
<dbReference type="SMART" id="SM00267">
    <property type="entry name" value="GGDEF"/>
    <property type="match status" value="1"/>
</dbReference>
<dbReference type="SUPFAM" id="SSF55073">
    <property type="entry name" value="Nucleotide cyclase"/>
    <property type="match status" value="1"/>
</dbReference>
<evidence type="ECO:0000256" key="2">
    <source>
        <dbReference type="ARBA" id="ARBA00034247"/>
    </source>
</evidence>
<evidence type="ECO:0000313" key="7">
    <source>
        <dbReference type="Proteomes" id="UP000593994"/>
    </source>
</evidence>
<dbReference type="FunFam" id="3.30.70.270:FF:000001">
    <property type="entry name" value="Diguanylate cyclase domain protein"/>
    <property type="match status" value="1"/>
</dbReference>
<evidence type="ECO:0000259" key="5">
    <source>
        <dbReference type="PROSITE" id="PS50887"/>
    </source>
</evidence>
<feature type="domain" description="GGDEF" evidence="5">
    <location>
        <begin position="284"/>
        <end position="414"/>
    </location>
</feature>
<evidence type="ECO:0000259" key="4">
    <source>
        <dbReference type="PROSITE" id="PS50110"/>
    </source>
</evidence>
<dbReference type="InterPro" id="IPR000160">
    <property type="entry name" value="GGDEF_dom"/>
</dbReference>
<accession>A0A7S7RMM4</accession>
<dbReference type="PROSITE" id="PS50887">
    <property type="entry name" value="GGDEF"/>
    <property type="match status" value="1"/>
</dbReference>
<dbReference type="GO" id="GO:1902201">
    <property type="term" value="P:negative regulation of bacterial-type flagellum-dependent cell motility"/>
    <property type="evidence" value="ECO:0007669"/>
    <property type="project" value="TreeGrafter"/>
</dbReference>
<keyword evidence="3" id="KW-0597">Phosphoprotein</keyword>
<gene>
    <name evidence="6" type="ORF">HUE88_01545</name>
</gene>
<dbReference type="InterPro" id="IPR050469">
    <property type="entry name" value="Diguanylate_Cyclase"/>
</dbReference>
<dbReference type="SUPFAM" id="SSF52172">
    <property type="entry name" value="CheY-like"/>
    <property type="match status" value="2"/>
</dbReference>
<dbReference type="EC" id="2.7.7.65" evidence="1"/>
<dbReference type="Proteomes" id="UP000593994">
    <property type="component" value="Chromosome"/>
</dbReference>
<dbReference type="SMART" id="SM00448">
    <property type="entry name" value="REC"/>
    <property type="match status" value="2"/>
</dbReference>
<dbReference type="PANTHER" id="PTHR45138:SF9">
    <property type="entry name" value="DIGUANYLATE CYCLASE DGCM-RELATED"/>
    <property type="match status" value="1"/>
</dbReference>
<dbReference type="GO" id="GO:0043709">
    <property type="term" value="P:cell adhesion involved in single-species biofilm formation"/>
    <property type="evidence" value="ECO:0007669"/>
    <property type="project" value="TreeGrafter"/>
</dbReference>
<comment type="catalytic activity">
    <reaction evidence="2">
        <text>2 GTP = 3',3'-c-di-GMP + 2 diphosphate</text>
        <dbReference type="Rhea" id="RHEA:24898"/>
        <dbReference type="ChEBI" id="CHEBI:33019"/>
        <dbReference type="ChEBI" id="CHEBI:37565"/>
        <dbReference type="ChEBI" id="CHEBI:58805"/>
        <dbReference type="EC" id="2.7.7.65"/>
    </reaction>
</comment>
<dbReference type="Gene3D" id="3.30.70.270">
    <property type="match status" value="1"/>
</dbReference>
<dbReference type="NCBIfam" id="TIGR00254">
    <property type="entry name" value="GGDEF"/>
    <property type="match status" value="1"/>
</dbReference>
<organism evidence="6 7">
    <name type="scientific">Candidatus Sulfurimonas baltica</name>
    <dbReference type="NCBI Taxonomy" id="2740404"/>
    <lineage>
        <taxon>Bacteria</taxon>
        <taxon>Pseudomonadati</taxon>
        <taxon>Campylobacterota</taxon>
        <taxon>Epsilonproteobacteria</taxon>
        <taxon>Campylobacterales</taxon>
        <taxon>Sulfurimonadaceae</taxon>
        <taxon>Sulfurimonas</taxon>
    </lineage>
</organism>
<dbReference type="CDD" id="cd01949">
    <property type="entry name" value="GGDEF"/>
    <property type="match status" value="1"/>
</dbReference>
<evidence type="ECO:0000256" key="3">
    <source>
        <dbReference type="PROSITE-ProRule" id="PRU00169"/>
    </source>
</evidence>
<keyword evidence="7" id="KW-1185">Reference proteome</keyword>
<dbReference type="AlphaFoldDB" id="A0A7S7RMM4"/>
<dbReference type="PROSITE" id="PS50110">
    <property type="entry name" value="RESPONSE_REGULATORY"/>
    <property type="match status" value="2"/>
</dbReference>
<protein>
    <recommendedName>
        <fullName evidence="1">diguanylate cyclase</fullName>
        <ecNumber evidence="1">2.7.7.65</ecNumber>
    </recommendedName>
</protein>
<dbReference type="Pfam" id="PF00072">
    <property type="entry name" value="Response_reg"/>
    <property type="match status" value="2"/>
</dbReference>
<dbReference type="GO" id="GO:0005886">
    <property type="term" value="C:plasma membrane"/>
    <property type="evidence" value="ECO:0007669"/>
    <property type="project" value="TreeGrafter"/>
</dbReference>
<dbReference type="RefSeq" id="WP_194370428.1">
    <property type="nucleotide sequence ID" value="NZ_CP054492.1"/>
</dbReference>
<feature type="domain" description="Response regulatory" evidence="4">
    <location>
        <begin position="124"/>
        <end position="241"/>
    </location>
</feature>
<sequence length="414" mass="47088">MQRILIVEDNKTLAKLITKKIVAELNIEIDVAYSLLEAKLFLKRHDYFLTLLDLNLPDAPNGEIVDYALSKNNKIIVLSANVDKDLRKELLNKNIVDYVNKSGVNVINYIINTIKRLQKNQNHTILVVDDSMVFRKQMKNMLENLFYKVITVAHGEEALGMLKSHPDLSLVLTDYFMPVMDGLKLTAAIRETHNKNDICIIAISSNTDDEVNAMFLKNGANDYINKPFSKEEFSCRVNNSIEALENIQIITNHANRDFLTGLYNRRYFFKNVQTYFNTALESGENFAIAMVDIDHFKKINDTYGHDTGDKAIVNLSEILRANTGQNDIVARFGGEEFCIILKDIKPKNAVDVFEKLRANVQNSVTISDKNVEIRFTISIGLVTQHEDTLDETVNQADMLLYEAKQSGRNKVLSN</sequence>
<evidence type="ECO:0000256" key="1">
    <source>
        <dbReference type="ARBA" id="ARBA00012528"/>
    </source>
</evidence>
<dbReference type="GO" id="GO:0052621">
    <property type="term" value="F:diguanylate cyclase activity"/>
    <property type="evidence" value="ECO:0007669"/>
    <property type="project" value="UniProtKB-EC"/>
</dbReference>
<dbReference type="EMBL" id="CP054492">
    <property type="protein sequence ID" value="QOY52407.1"/>
    <property type="molecule type" value="Genomic_DNA"/>
</dbReference>
<feature type="domain" description="Response regulatory" evidence="4">
    <location>
        <begin position="3"/>
        <end position="116"/>
    </location>
</feature>
<dbReference type="Gene3D" id="3.40.50.2300">
    <property type="match status" value="2"/>
</dbReference>
<dbReference type="InterPro" id="IPR043128">
    <property type="entry name" value="Rev_trsase/Diguanyl_cyclase"/>
</dbReference>
<dbReference type="InterPro" id="IPR011006">
    <property type="entry name" value="CheY-like_superfamily"/>
</dbReference>
<proteinExistence type="predicted"/>
<dbReference type="InterPro" id="IPR001789">
    <property type="entry name" value="Sig_transdc_resp-reg_receiver"/>
</dbReference>
<feature type="modified residue" description="4-aspartylphosphate" evidence="3">
    <location>
        <position position="174"/>
    </location>
</feature>